<reference evidence="1" key="1">
    <citation type="journal article" date="2014" name="Int. J. Syst. Evol. Microbiol.">
        <title>Complete genome sequence of Corynebacterium casei LMG S-19264T (=DSM 44701T), isolated from a smear-ripened cheese.</title>
        <authorList>
            <consortium name="US DOE Joint Genome Institute (JGI-PGF)"/>
            <person name="Walter F."/>
            <person name="Albersmeier A."/>
            <person name="Kalinowski J."/>
            <person name="Ruckert C."/>
        </authorList>
    </citation>
    <scope>NUCLEOTIDE SEQUENCE</scope>
    <source>
        <strain evidence="1">JCM 3313</strain>
    </source>
</reference>
<keyword evidence="2" id="KW-1185">Reference proteome</keyword>
<reference evidence="1" key="2">
    <citation type="submission" date="2020-09" db="EMBL/GenBank/DDBJ databases">
        <authorList>
            <person name="Sun Q."/>
            <person name="Ohkuma M."/>
        </authorList>
    </citation>
    <scope>NUCLEOTIDE SEQUENCE</scope>
    <source>
        <strain evidence="1">JCM 3313</strain>
    </source>
</reference>
<proteinExistence type="predicted"/>
<dbReference type="AlphaFoldDB" id="A0A918AQ68"/>
<name>A0A918AQ68_9PSEU</name>
<evidence type="ECO:0000313" key="2">
    <source>
        <dbReference type="Proteomes" id="UP000639606"/>
    </source>
</evidence>
<organism evidence="1 2">
    <name type="scientific">Saccharothrix coeruleofusca</name>
    <dbReference type="NCBI Taxonomy" id="33919"/>
    <lineage>
        <taxon>Bacteria</taxon>
        <taxon>Bacillati</taxon>
        <taxon>Actinomycetota</taxon>
        <taxon>Actinomycetes</taxon>
        <taxon>Pseudonocardiales</taxon>
        <taxon>Pseudonocardiaceae</taxon>
        <taxon>Saccharothrix</taxon>
    </lineage>
</organism>
<dbReference type="EMBL" id="BMRG01000006">
    <property type="protein sequence ID" value="GGP61245.1"/>
    <property type="molecule type" value="Genomic_DNA"/>
</dbReference>
<comment type="caution">
    <text evidence="1">The sequence shown here is derived from an EMBL/GenBank/DDBJ whole genome shotgun (WGS) entry which is preliminary data.</text>
</comment>
<gene>
    <name evidence="1" type="ORF">GCM10010185_37240</name>
</gene>
<accession>A0A918AQ68</accession>
<protein>
    <submittedName>
        <fullName evidence="1">Uncharacterized protein</fullName>
    </submittedName>
</protein>
<dbReference type="Proteomes" id="UP000639606">
    <property type="component" value="Unassembled WGS sequence"/>
</dbReference>
<evidence type="ECO:0000313" key="1">
    <source>
        <dbReference type="EMBL" id="GGP61245.1"/>
    </source>
</evidence>
<sequence length="39" mass="4414">MPPEDRSTEFGPSLFGRWLLEVLYERVLKGVPHQAGVTT</sequence>